<name>A0A873WD29_9CAUD</name>
<organism evidence="1 2">
    <name type="scientific">Klebsiella phage Miami</name>
    <dbReference type="NCBI Taxonomy" id="2767581"/>
    <lineage>
        <taxon>Viruses</taxon>
        <taxon>Duplodnaviria</taxon>
        <taxon>Heunggongvirae</taxon>
        <taxon>Uroviricota</taxon>
        <taxon>Caudoviricetes</taxon>
        <taxon>Chimalliviridae</taxon>
        <taxon>Miamivirus</taxon>
        <taxon>Miamivirus miami</taxon>
    </lineage>
</organism>
<sequence>MIYFDLDFLLGSKITKEEFKELFPDADPDHLSCSSTEEEIDFENAFCAEDPYDSEILHRSVPIIEGSKSDLISSYKLAEDEI</sequence>
<reference evidence="1 2" key="1">
    <citation type="submission" date="2020-07" db="EMBL/GenBank/DDBJ databases">
        <title>Complete genome sequence of Klebsiella pneumoniae phage Miami.</title>
        <authorList>
            <person name="Mora D.A."/>
            <person name="Lessor L."/>
            <person name="Gill J."/>
            <person name="Liu M."/>
        </authorList>
    </citation>
    <scope>NUCLEOTIDE SEQUENCE [LARGE SCALE GENOMIC DNA]</scope>
</reference>
<evidence type="ECO:0000313" key="1">
    <source>
        <dbReference type="EMBL" id="QPB09280.1"/>
    </source>
</evidence>
<proteinExistence type="predicted"/>
<dbReference type="Proteomes" id="UP000662782">
    <property type="component" value="Segment"/>
</dbReference>
<keyword evidence="2" id="KW-1185">Reference proteome</keyword>
<gene>
    <name evidence="1" type="ORF">CPT_Miami_185</name>
</gene>
<protein>
    <submittedName>
        <fullName evidence="1">Uncharacterized protein</fullName>
    </submittedName>
</protein>
<evidence type="ECO:0000313" key="2">
    <source>
        <dbReference type="Proteomes" id="UP000662782"/>
    </source>
</evidence>
<accession>A0A873WD29</accession>
<dbReference type="EMBL" id="MT701590">
    <property type="protein sequence ID" value="QPB09280.1"/>
    <property type="molecule type" value="Genomic_DNA"/>
</dbReference>